<dbReference type="AlphaFoldDB" id="A0A345DBM9"/>
<feature type="region of interest" description="Disordered" evidence="1">
    <location>
        <begin position="57"/>
        <end position="96"/>
    </location>
</feature>
<reference evidence="4" key="1">
    <citation type="submission" date="2018-07" db="EMBL/GenBank/DDBJ databases">
        <authorList>
            <person name="Kim H."/>
        </authorList>
    </citation>
    <scope>NUCLEOTIDE SEQUENCE [LARGE SCALE GENOMIC DNA]</scope>
    <source>
        <strain evidence="4">F02</strain>
    </source>
</reference>
<proteinExistence type="predicted"/>
<dbReference type="Proteomes" id="UP000252182">
    <property type="component" value="Chromosome"/>
</dbReference>
<evidence type="ECO:0000313" key="4">
    <source>
        <dbReference type="Proteomes" id="UP000252182"/>
    </source>
</evidence>
<protein>
    <recommendedName>
        <fullName evidence="5">Lipoprotein</fullName>
    </recommendedName>
</protein>
<keyword evidence="4" id="KW-1185">Reference proteome</keyword>
<evidence type="ECO:0000256" key="1">
    <source>
        <dbReference type="SAM" id="MobiDB-lite"/>
    </source>
</evidence>
<evidence type="ECO:0000313" key="3">
    <source>
        <dbReference type="EMBL" id="AXF85767.1"/>
    </source>
</evidence>
<sequence>MKKTAHIALFGALALLTTACTVTPPRVAVSGPTISIPDVFVIGDGAYHPHRDNVQFESHDRRDFGRSHHNQRSHGGYNAGYARGNEWGNQDWGSHR</sequence>
<dbReference type="RefSeq" id="WP_114562922.1">
    <property type="nucleotide sequence ID" value="NZ_CP031124.1"/>
</dbReference>
<evidence type="ECO:0000256" key="2">
    <source>
        <dbReference type="SAM" id="SignalP"/>
    </source>
</evidence>
<feature type="chain" id="PRO_5016624669" description="Lipoprotein" evidence="2">
    <location>
        <begin position="20"/>
        <end position="96"/>
    </location>
</feature>
<dbReference type="KEGG" id="hyf:DTO96_101503"/>
<gene>
    <name evidence="3" type="ORF">DTO96_101503</name>
</gene>
<organism evidence="3 4">
    <name type="scientific">Ephemeroptericola cinctiostellae</name>
    <dbReference type="NCBI Taxonomy" id="2268024"/>
    <lineage>
        <taxon>Bacteria</taxon>
        <taxon>Pseudomonadati</taxon>
        <taxon>Pseudomonadota</taxon>
        <taxon>Betaproteobacteria</taxon>
        <taxon>Burkholderiales</taxon>
        <taxon>Burkholderiaceae</taxon>
        <taxon>Ephemeroptericola</taxon>
    </lineage>
</organism>
<feature type="compositionally biased region" description="Polar residues" evidence="1">
    <location>
        <begin position="87"/>
        <end position="96"/>
    </location>
</feature>
<dbReference type="PROSITE" id="PS51257">
    <property type="entry name" value="PROKAR_LIPOPROTEIN"/>
    <property type="match status" value="1"/>
</dbReference>
<keyword evidence="2" id="KW-0732">Signal</keyword>
<feature type="signal peptide" evidence="2">
    <location>
        <begin position="1"/>
        <end position="19"/>
    </location>
</feature>
<evidence type="ECO:0008006" key="5">
    <source>
        <dbReference type="Google" id="ProtNLM"/>
    </source>
</evidence>
<accession>A0A345DBM9</accession>
<dbReference type="EMBL" id="CP031124">
    <property type="protein sequence ID" value="AXF85767.1"/>
    <property type="molecule type" value="Genomic_DNA"/>
</dbReference>
<feature type="compositionally biased region" description="Basic and acidic residues" evidence="1">
    <location>
        <begin position="57"/>
        <end position="66"/>
    </location>
</feature>
<name>A0A345DBM9_9BURK</name>